<sequence>MQEAPKPRYALRLAALSFGMLLPSLGTSIANVALPSLKLAFGAGSQEVQWVVIAYLMSITALLVTAGRLGDLFGKRRLLLAGMGLFALAALLAALAPALWIVILARGLQGIGAAAMMSLTVAAVGDMVPKDRAGSAIGLLGTVSAVGTAIGPSLGGVLIAFFGWHAVFALMALAGAAALAFAWPLLPRDTPTRTRPVSFDIPGTIVLTLAIAAFALATTLAPMGLLNAALLGLFMIALATFIFIEKRSQAPLLQLRLLKSHGLSAGLVSLGLVSAILMTTLVVGPLYLSTVLGLGPATTGLVMSIGPVVAALVGYPAGLLVDRFGHAAASSVGLAGVLAGTLLMSFLPPILGVPGYAGSLVVITAAYAVFLAANNTGIMTGAGKEQRGVVSALLSLARNLGLIAGASAMGSVFALGSAGLAPLHLAQGGETGLRITFLLAAILASIALVTTLWSRWSAGRPPEVGRQAGVP</sequence>
<dbReference type="OrthoDB" id="9812221at2"/>
<dbReference type="GO" id="GO:0022857">
    <property type="term" value="F:transmembrane transporter activity"/>
    <property type="evidence" value="ECO:0007669"/>
    <property type="project" value="InterPro"/>
</dbReference>
<keyword evidence="2" id="KW-0813">Transport</keyword>
<dbReference type="InterPro" id="IPR001958">
    <property type="entry name" value="Tet-R_TetA/multi-R_MdtG-like"/>
</dbReference>
<dbReference type="EMBL" id="CP041690">
    <property type="protein sequence ID" value="QEE21472.1"/>
    <property type="molecule type" value="Genomic_DNA"/>
</dbReference>
<dbReference type="Proteomes" id="UP000321062">
    <property type="component" value="Chromosome"/>
</dbReference>
<accession>A0A5B9DQX3</accession>
<dbReference type="AlphaFoldDB" id="A0A5B9DQX3"/>
<keyword evidence="3" id="KW-1003">Cell membrane</keyword>
<gene>
    <name evidence="7" type="ORF">FNA67_15315</name>
</gene>
<dbReference type="Gene3D" id="1.20.1250.20">
    <property type="entry name" value="MFS general substrate transporter like domains"/>
    <property type="match status" value="1"/>
</dbReference>
<dbReference type="CDD" id="cd17321">
    <property type="entry name" value="MFS_MMR_MDR_like"/>
    <property type="match status" value="1"/>
</dbReference>
<dbReference type="PANTHER" id="PTHR42718">
    <property type="entry name" value="MAJOR FACILITATOR SUPERFAMILY MULTIDRUG TRANSPORTER MFSC"/>
    <property type="match status" value="1"/>
</dbReference>
<evidence type="ECO:0000256" key="1">
    <source>
        <dbReference type="ARBA" id="ARBA00004651"/>
    </source>
</evidence>
<evidence type="ECO:0000256" key="4">
    <source>
        <dbReference type="ARBA" id="ARBA00022692"/>
    </source>
</evidence>
<proteinExistence type="predicted"/>
<keyword evidence="4" id="KW-0812">Transmembrane</keyword>
<protein>
    <submittedName>
        <fullName evidence="7">MFS transporter</fullName>
    </submittedName>
</protein>
<evidence type="ECO:0000256" key="3">
    <source>
        <dbReference type="ARBA" id="ARBA00022475"/>
    </source>
</evidence>
<dbReference type="Pfam" id="PF07690">
    <property type="entry name" value="MFS_1"/>
    <property type="match status" value="1"/>
</dbReference>
<dbReference type="GO" id="GO:0005886">
    <property type="term" value="C:plasma membrane"/>
    <property type="evidence" value="ECO:0007669"/>
    <property type="project" value="UniProtKB-SubCell"/>
</dbReference>
<evidence type="ECO:0000313" key="8">
    <source>
        <dbReference type="Proteomes" id="UP000321062"/>
    </source>
</evidence>
<organism evidence="7 8">
    <name type="scientific">Paradevosia tibetensis</name>
    <dbReference type="NCBI Taxonomy" id="1447062"/>
    <lineage>
        <taxon>Bacteria</taxon>
        <taxon>Pseudomonadati</taxon>
        <taxon>Pseudomonadota</taxon>
        <taxon>Alphaproteobacteria</taxon>
        <taxon>Hyphomicrobiales</taxon>
        <taxon>Devosiaceae</taxon>
        <taxon>Paradevosia</taxon>
    </lineage>
</organism>
<evidence type="ECO:0000313" key="7">
    <source>
        <dbReference type="EMBL" id="QEE21472.1"/>
    </source>
</evidence>
<dbReference type="SUPFAM" id="SSF103473">
    <property type="entry name" value="MFS general substrate transporter"/>
    <property type="match status" value="1"/>
</dbReference>
<dbReference type="KEGG" id="yti:FNA67_15315"/>
<evidence type="ECO:0000256" key="5">
    <source>
        <dbReference type="ARBA" id="ARBA00022989"/>
    </source>
</evidence>
<dbReference type="RefSeq" id="WP_147656734.1">
    <property type="nucleotide sequence ID" value="NZ_BMFM01000001.1"/>
</dbReference>
<keyword evidence="5" id="KW-1133">Transmembrane helix</keyword>
<dbReference type="PANTHER" id="PTHR42718:SF46">
    <property type="entry name" value="BLR6921 PROTEIN"/>
    <property type="match status" value="1"/>
</dbReference>
<dbReference type="InterPro" id="IPR011701">
    <property type="entry name" value="MFS"/>
</dbReference>
<name>A0A5B9DQX3_9HYPH</name>
<dbReference type="PROSITE" id="PS50850">
    <property type="entry name" value="MFS"/>
    <property type="match status" value="1"/>
</dbReference>
<dbReference type="Gene3D" id="1.20.1720.10">
    <property type="entry name" value="Multidrug resistance protein D"/>
    <property type="match status" value="1"/>
</dbReference>
<dbReference type="InterPro" id="IPR020846">
    <property type="entry name" value="MFS_dom"/>
</dbReference>
<reference evidence="7 8" key="1">
    <citation type="journal article" date="2015" name="Int. J. Syst. Evol. Microbiol.">
        <title>Youhaiella tibetensis gen. nov., sp. nov., isolated from subsurface sediment.</title>
        <authorList>
            <person name="Wang Y.X."/>
            <person name="Huang F.Q."/>
            <person name="Nogi Y."/>
            <person name="Pang S.J."/>
            <person name="Wang P.K."/>
            <person name="Lv J."/>
        </authorList>
    </citation>
    <scope>NUCLEOTIDE SEQUENCE [LARGE SCALE GENOMIC DNA]</scope>
    <source>
        <strain evidence="8">fig4</strain>
    </source>
</reference>
<evidence type="ECO:0000256" key="6">
    <source>
        <dbReference type="ARBA" id="ARBA00023136"/>
    </source>
</evidence>
<comment type="subcellular location">
    <subcellularLocation>
        <location evidence="1">Cell membrane</location>
        <topology evidence="1">Multi-pass membrane protein</topology>
    </subcellularLocation>
</comment>
<keyword evidence="6" id="KW-0472">Membrane</keyword>
<keyword evidence="8" id="KW-1185">Reference proteome</keyword>
<dbReference type="PRINTS" id="PR01035">
    <property type="entry name" value="TCRTETA"/>
</dbReference>
<evidence type="ECO:0000256" key="2">
    <source>
        <dbReference type="ARBA" id="ARBA00022448"/>
    </source>
</evidence>
<dbReference type="InterPro" id="IPR036259">
    <property type="entry name" value="MFS_trans_sf"/>
</dbReference>